<keyword evidence="7" id="KW-1185">Reference proteome</keyword>
<dbReference type="InterPro" id="IPR035472">
    <property type="entry name" value="RpiR-like_SIS"/>
</dbReference>
<dbReference type="InterPro" id="IPR009057">
    <property type="entry name" value="Homeodomain-like_sf"/>
</dbReference>
<dbReference type="PROSITE" id="PS51071">
    <property type="entry name" value="HTH_RPIR"/>
    <property type="match status" value="1"/>
</dbReference>
<evidence type="ECO:0000313" key="7">
    <source>
        <dbReference type="Proteomes" id="UP000242246"/>
    </source>
</evidence>
<feature type="domain" description="HTH rpiR-type" evidence="4">
    <location>
        <begin position="1"/>
        <end position="61"/>
    </location>
</feature>
<reference evidence="6 7" key="1">
    <citation type="submission" date="2014-12" db="EMBL/GenBank/DDBJ databases">
        <title>Draft genome sequences of 10 type strains of Lactococcus.</title>
        <authorList>
            <person name="Sun Z."/>
            <person name="Zhong Z."/>
            <person name="Liu W."/>
            <person name="Zhang W."/>
            <person name="Zhang H."/>
        </authorList>
    </citation>
    <scope>NUCLEOTIDE SEQUENCE [LARGE SCALE GENOMIC DNA]</scope>
    <source>
        <strain evidence="6 7">DSM 20686</strain>
    </source>
</reference>
<comment type="caution">
    <text evidence="6">The sequence shown here is derived from an EMBL/GenBank/DDBJ whole genome shotgun (WGS) entry which is preliminary data.</text>
</comment>
<dbReference type="PANTHER" id="PTHR30514">
    <property type="entry name" value="GLUCOKINASE"/>
    <property type="match status" value="1"/>
</dbReference>
<protein>
    <recommendedName>
        <fullName evidence="8">Transcriptional regulator</fullName>
    </recommendedName>
</protein>
<dbReference type="SUPFAM" id="SSF53697">
    <property type="entry name" value="SIS domain"/>
    <property type="match status" value="1"/>
</dbReference>
<evidence type="ECO:0000259" key="4">
    <source>
        <dbReference type="PROSITE" id="PS51071"/>
    </source>
</evidence>
<evidence type="ECO:0000313" key="6">
    <source>
        <dbReference type="EMBL" id="PCS07392.1"/>
    </source>
</evidence>
<organism evidence="6 7">
    <name type="scientific">Pseudolactococcus plantarum</name>
    <dbReference type="NCBI Taxonomy" id="1365"/>
    <lineage>
        <taxon>Bacteria</taxon>
        <taxon>Bacillati</taxon>
        <taxon>Bacillota</taxon>
        <taxon>Bacilli</taxon>
        <taxon>Lactobacillales</taxon>
        <taxon>Streptococcaceae</taxon>
        <taxon>Pseudolactococcus</taxon>
    </lineage>
</organism>
<dbReference type="InterPro" id="IPR046348">
    <property type="entry name" value="SIS_dom_sf"/>
</dbReference>
<dbReference type="InterPro" id="IPR001347">
    <property type="entry name" value="SIS_dom"/>
</dbReference>
<dbReference type="Gene3D" id="1.10.10.10">
    <property type="entry name" value="Winged helix-like DNA-binding domain superfamily/Winged helix DNA-binding domain"/>
    <property type="match status" value="1"/>
</dbReference>
<dbReference type="EMBL" id="JXJX01000004">
    <property type="protein sequence ID" value="PCS07392.1"/>
    <property type="molecule type" value="Genomic_DNA"/>
</dbReference>
<gene>
    <name evidence="6" type="ORF">RU87_GL001028</name>
</gene>
<evidence type="ECO:0008006" key="8">
    <source>
        <dbReference type="Google" id="ProtNLM"/>
    </source>
</evidence>
<name>A0A2A5S1S0_9LACT</name>
<dbReference type="InterPro" id="IPR047640">
    <property type="entry name" value="RpiR-like"/>
</dbReference>
<evidence type="ECO:0000256" key="2">
    <source>
        <dbReference type="ARBA" id="ARBA00023125"/>
    </source>
</evidence>
<dbReference type="STRING" id="1348632.GCA_001591745_00420"/>
<evidence type="ECO:0000259" key="5">
    <source>
        <dbReference type="PROSITE" id="PS51464"/>
    </source>
</evidence>
<dbReference type="GO" id="GO:0003677">
    <property type="term" value="F:DNA binding"/>
    <property type="evidence" value="ECO:0007669"/>
    <property type="project" value="UniProtKB-KW"/>
</dbReference>
<evidence type="ECO:0000256" key="1">
    <source>
        <dbReference type="ARBA" id="ARBA00023015"/>
    </source>
</evidence>
<dbReference type="PROSITE" id="PS51464">
    <property type="entry name" value="SIS"/>
    <property type="match status" value="1"/>
</dbReference>
<dbReference type="CDD" id="cd05013">
    <property type="entry name" value="SIS_RpiR"/>
    <property type="match status" value="1"/>
</dbReference>
<proteinExistence type="predicted"/>
<keyword evidence="2" id="KW-0238">DNA-binding</keyword>
<sequence>MDLDILTYVVKHQKEVQNANIIALANAVHVSKSSVLRMTKKLGFSGYTEFKYFLKQSNYDDKKAQTTDLLALQEKDIESTYQYLKAINFDPLCEKIFEAKAIFFFGTGYAPQLQLQEFCKSLSLVGKRVIFVPTKAELDYVMLTMSKQDLFLIASLSGETENLKENFAWMNAAKVPICTITAFSANYMSALAQYAYHYYLTPFYVGTHHFTHKSYVALDLVLDRIYREYLIFLSL</sequence>
<dbReference type="GO" id="GO:0097367">
    <property type="term" value="F:carbohydrate derivative binding"/>
    <property type="evidence" value="ECO:0007669"/>
    <property type="project" value="InterPro"/>
</dbReference>
<dbReference type="InterPro" id="IPR036388">
    <property type="entry name" value="WH-like_DNA-bd_sf"/>
</dbReference>
<dbReference type="Pfam" id="PF01418">
    <property type="entry name" value="HTH_6"/>
    <property type="match status" value="1"/>
</dbReference>
<dbReference type="GO" id="GO:1901135">
    <property type="term" value="P:carbohydrate derivative metabolic process"/>
    <property type="evidence" value="ECO:0007669"/>
    <property type="project" value="InterPro"/>
</dbReference>
<feature type="domain" description="SIS" evidence="5">
    <location>
        <begin position="92"/>
        <end position="235"/>
    </location>
</feature>
<dbReference type="Proteomes" id="UP000242246">
    <property type="component" value="Unassembled WGS sequence"/>
</dbReference>
<dbReference type="GO" id="GO:0003700">
    <property type="term" value="F:DNA-binding transcription factor activity"/>
    <property type="evidence" value="ECO:0007669"/>
    <property type="project" value="InterPro"/>
</dbReference>
<dbReference type="AlphaFoldDB" id="A0A2A5S1S0"/>
<keyword evidence="3" id="KW-0804">Transcription</keyword>
<evidence type="ECO:0000256" key="3">
    <source>
        <dbReference type="ARBA" id="ARBA00023163"/>
    </source>
</evidence>
<dbReference type="InterPro" id="IPR000281">
    <property type="entry name" value="HTH_RpiR"/>
</dbReference>
<keyword evidence="1" id="KW-0805">Transcription regulation</keyword>
<accession>A0A2A5S1S0</accession>
<dbReference type="PANTHER" id="PTHR30514:SF1">
    <property type="entry name" value="HTH-TYPE TRANSCRIPTIONAL REGULATOR HEXR-RELATED"/>
    <property type="match status" value="1"/>
</dbReference>
<dbReference type="SUPFAM" id="SSF46689">
    <property type="entry name" value="Homeodomain-like"/>
    <property type="match status" value="1"/>
</dbReference>
<dbReference type="Pfam" id="PF01380">
    <property type="entry name" value="SIS"/>
    <property type="match status" value="1"/>
</dbReference>
<dbReference type="Gene3D" id="3.40.50.10490">
    <property type="entry name" value="Glucose-6-phosphate isomerase like protein, domain 1"/>
    <property type="match status" value="1"/>
</dbReference>